<reference evidence="2" key="1">
    <citation type="submission" date="2016-10" db="EMBL/GenBank/DDBJ databases">
        <title>Pseudomonas frederiksbergensis ERGS4:02 complete genome.</title>
        <authorList>
            <person name="Kumar R."/>
            <person name="Acharya V."/>
            <person name="Singh D."/>
        </authorList>
    </citation>
    <scope>NUCLEOTIDE SEQUENCE [LARGE SCALE GENOMIC DNA]</scope>
    <source>
        <strain evidence="2">ERGS4:02</strain>
    </source>
</reference>
<dbReference type="EMBL" id="CP017886">
    <property type="protein sequence ID" value="APC15098.1"/>
    <property type="molecule type" value="Genomic_DNA"/>
</dbReference>
<dbReference type="GeneID" id="46907564"/>
<gene>
    <name evidence="1" type="ORF">BLL42_04960</name>
</gene>
<dbReference type="OrthoDB" id="6900460at2"/>
<dbReference type="Proteomes" id="UP000182567">
    <property type="component" value="Chromosome"/>
</dbReference>
<dbReference type="AlphaFoldDB" id="A0A1J0EG62"/>
<evidence type="ECO:0008006" key="3">
    <source>
        <dbReference type="Google" id="ProtNLM"/>
    </source>
</evidence>
<proteinExistence type="predicted"/>
<accession>A0A1J0EG62</accession>
<name>A0A1J0EG62_9PSED</name>
<organism evidence="1 2">
    <name type="scientific">Pseudomonas frederiksbergensis</name>
    <dbReference type="NCBI Taxonomy" id="104087"/>
    <lineage>
        <taxon>Bacteria</taxon>
        <taxon>Pseudomonadati</taxon>
        <taxon>Pseudomonadota</taxon>
        <taxon>Gammaproteobacteria</taxon>
        <taxon>Pseudomonadales</taxon>
        <taxon>Pseudomonadaceae</taxon>
        <taxon>Pseudomonas</taxon>
    </lineage>
</organism>
<sequence>MTQKIAYLDISPRQTGKTSRLVKLANQLSADGHLVVYVAIPALVNGLREQMPHVTVLADGARLLDSVDPLKAIWFYDEFDWLTSTEIRQGGYYATTAQRVRTLGVDNPDNDLLMRLLEANGFRFERHFWPFGLEDDWLNTLRAEYTPEQFRALFLGEFLQ</sequence>
<protein>
    <recommendedName>
        <fullName evidence="3">Zona occludens toxin N-terminal domain-containing protein</fullName>
    </recommendedName>
</protein>
<dbReference type="RefSeq" id="WP_071551063.1">
    <property type="nucleotide sequence ID" value="NZ_CP017886.1"/>
</dbReference>
<evidence type="ECO:0000313" key="2">
    <source>
        <dbReference type="Proteomes" id="UP000182567"/>
    </source>
</evidence>
<evidence type="ECO:0000313" key="1">
    <source>
        <dbReference type="EMBL" id="APC15098.1"/>
    </source>
</evidence>